<protein>
    <submittedName>
        <fullName evidence="1">Uncharacterized protein</fullName>
    </submittedName>
</protein>
<evidence type="ECO:0000313" key="1">
    <source>
        <dbReference type="EMBL" id="MBB3702197.1"/>
    </source>
</evidence>
<organism evidence="1 2">
    <name type="scientific">Alloprevotella rava</name>
    <dbReference type="NCBI Taxonomy" id="671218"/>
    <lineage>
        <taxon>Bacteria</taxon>
        <taxon>Pseudomonadati</taxon>
        <taxon>Bacteroidota</taxon>
        <taxon>Bacteroidia</taxon>
        <taxon>Bacteroidales</taxon>
        <taxon>Prevotellaceae</taxon>
        <taxon>Alloprevotella</taxon>
    </lineage>
</organism>
<gene>
    <name evidence="1" type="ORF">FHS60_000650</name>
</gene>
<dbReference type="Proteomes" id="UP000541425">
    <property type="component" value="Unassembled WGS sequence"/>
</dbReference>
<dbReference type="EMBL" id="JACICA010000002">
    <property type="protein sequence ID" value="MBB3702197.1"/>
    <property type="molecule type" value="Genomic_DNA"/>
</dbReference>
<comment type="caution">
    <text evidence="1">The sequence shown here is derived from an EMBL/GenBank/DDBJ whole genome shotgun (WGS) entry which is preliminary data.</text>
</comment>
<evidence type="ECO:0000313" key="2">
    <source>
        <dbReference type="Proteomes" id="UP000541425"/>
    </source>
</evidence>
<dbReference type="AlphaFoldDB" id="A0A7W5UM21"/>
<accession>A0A7W5UM21</accession>
<reference evidence="1 2" key="1">
    <citation type="submission" date="2020-08" db="EMBL/GenBank/DDBJ databases">
        <title>Genomic Encyclopedia of Type Strains, Phase IV (KMG-IV): sequencing the most valuable type-strain genomes for metagenomic binning, comparative biology and taxonomic classification.</title>
        <authorList>
            <person name="Goeker M."/>
        </authorList>
    </citation>
    <scope>NUCLEOTIDE SEQUENCE [LARGE SCALE GENOMIC DNA]</scope>
    <source>
        <strain evidence="1 2">DSM 22548</strain>
    </source>
</reference>
<proteinExistence type="predicted"/>
<sequence>MLDFSTTIAISVSKKTECTHKEVGERPFYTVNLLFRVSYRNFVPIKRDYYGRALQNTVGGRL</sequence>
<name>A0A7W5UM21_9BACT</name>